<dbReference type="Proteomes" id="UP000674143">
    <property type="component" value="Unassembled WGS sequence"/>
</dbReference>
<organism evidence="1 2">
    <name type="scientific">Leishmania orientalis</name>
    <dbReference type="NCBI Taxonomy" id="2249476"/>
    <lineage>
        <taxon>Eukaryota</taxon>
        <taxon>Discoba</taxon>
        <taxon>Euglenozoa</taxon>
        <taxon>Kinetoplastea</taxon>
        <taxon>Metakinetoplastina</taxon>
        <taxon>Trypanosomatida</taxon>
        <taxon>Trypanosomatidae</taxon>
        <taxon>Leishmaniinae</taxon>
        <taxon>Leishmania</taxon>
    </lineage>
</organism>
<dbReference type="GeneID" id="92363650"/>
<dbReference type="KEGG" id="loi:92363650"/>
<evidence type="ECO:0000313" key="2">
    <source>
        <dbReference type="Proteomes" id="UP000674143"/>
    </source>
</evidence>
<dbReference type="AlphaFoldDB" id="A0A836H7P8"/>
<accession>A0A836H7P8</accession>
<dbReference type="RefSeq" id="XP_067065846.1">
    <property type="nucleotide sequence ID" value="XM_067209716.1"/>
</dbReference>
<proteinExistence type="predicted"/>
<sequence length="57" mass="6600">MHGVAKRATIPVSYRRNKYKVPLKFDTRKHPAGKKILMRYTNCDITNGIQETTLPLQ</sequence>
<dbReference type="EMBL" id="JAFHLR010000006">
    <property type="protein sequence ID" value="KAG5487349.1"/>
    <property type="molecule type" value="Genomic_DNA"/>
</dbReference>
<evidence type="ECO:0000313" key="1">
    <source>
        <dbReference type="EMBL" id="KAG5487349.1"/>
    </source>
</evidence>
<keyword evidence="2" id="KW-1185">Reference proteome</keyword>
<reference evidence="2" key="1">
    <citation type="journal article" date="2021" name="Microbiol. Resour. Announc.">
        <title>LGAAP: Leishmaniinae Genome Assembly and Annotation Pipeline.</title>
        <authorList>
            <person name="Almutairi H."/>
            <person name="Urbaniak M.D."/>
            <person name="Bates M.D."/>
            <person name="Jariyapan N."/>
            <person name="Kwakye-Nuako G."/>
            <person name="Thomaz-Soccol V."/>
            <person name="Al-Salem W.S."/>
            <person name="Dillon R.J."/>
            <person name="Bates P.A."/>
            <person name="Gatherer D."/>
        </authorList>
    </citation>
    <scope>NUCLEOTIDE SEQUENCE [LARGE SCALE GENOMIC DNA]</scope>
</reference>
<protein>
    <submittedName>
        <fullName evidence="1">Uncharacterized protein</fullName>
    </submittedName>
</protein>
<dbReference type="SMR" id="A0A836H7P8"/>
<name>A0A836H7P8_9TRYP</name>
<comment type="caution">
    <text evidence="1">The sequence shown here is derived from an EMBL/GenBank/DDBJ whole genome shotgun (WGS) entry which is preliminary data.</text>
</comment>
<gene>
    <name evidence="1" type="ORF">LSCM4_07839</name>
</gene>
<reference evidence="2" key="2">
    <citation type="journal article" date="2021" name="Sci. Data">
        <title>Chromosome-scale genome sequencing, assembly and annotation of six genomes from subfamily Leishmaniinae.</title>
        <authorList>
            <person name="Almutairi H."/>
            <person name="Urbaniak M.D."/>
            <person name="Bates M.D."/>
            <person name="Jariyapan N."/>
            <person name="Kwakye-Nuako G."/>
            <person name="Thomaz Soccol V."/>
            <person name="Al-Salem W.S."/>
            <person name="Dillon R.J."/>
            <person name="Bates P.A."/>
            <person name="Gatherer D."/>
        </authorList>
    </citation>
    <scope>NUCLEOTIDE SEQUENCE [LARGE SCALE GENOMIC DNA]</scope>
</reference>